<comment type="similarity">
    <text evidence="2">Belongs to the ABC transporter superfamily.</text>
</comment>
<evidence type="ECO:0000256" key="9">
    <source>
        <dbReference type="ARBA" id="ARBA00023136"/>
    </source>
</evidence>
<name>A0ABY8G6Y6_9GAMM</name>
<proteinExistence type="inferred from homology"/>
<dbReference type="InterPro" id="IPR050388">
    <property type="entry name" value="ABC_Ni/Peptide_Import"/>
</dbReference>
<evidence type="ECO:0000256" key="4">
    <source>
        <dbReference type="ARBA" id="ARBA00022475"/>
    </source>
</evidence>
<feature type="domain" description="ABC transporter" evidence="10">
    <location>
        <begin position="7"/>
        <end position="252"/>
    </location>
</feature>
<dbReference type="InterPro" id="IPR017871">
    <property type="entry name" value="ABC_transporter-like_CS"/>
</dbReference>
<dbReference type="PROSITE" id="PS00211">
    <property type="entry name" value="ABC_TRANSPORTER_1"/>
    <property type="match status" value="1"/>
</dbReference>
<dbReference type="InterPro" id="IPR003439">
    <property type="entry name" value="ABC_transporter-like_ATP-bd"/>
</dbReference>
<dbReference type="SMART" id="SM00382">
    <property type="entry name" value="AAA"/>
    <property type="match status" value="1"/>
</dbReference>
<sequence length="273" mass="30491">MQPLLSVNTLSVLDRHSGVVKVDARQWQLGTHDSLGIVGESGSGKTLLCRSLMGLLPPNLHAHGDVQFNGRTLLPSAPASWRALRGRQMAFIMQDAMGAFDPLCTLAQQWDETLRWQTTLSRAARHQRAIAMLTDWRVDDPHTVLRCYPHQLSGGMLQRVMMALAFAAAPALLIADEPTASLDSVTQYEIVQQFRQQLQASRSALLLVSHDLALVQALARRVIVMKEGRIVEQGETARVFSSPQHEYTRYLVAMRRRLSQPFLRLRHGVTDVA</sequence>
<keyword evidence="6" id="KW-0547">Nucleotide-binding</keyword>
<comment type="subcellular location">
    <subcellularLocation>
        <location evidence="1">Cell inner membrane</location>
        <topology evidence="1">Peripheral membrane protein</topology>
    </subcellularLocation>
</comment>
<dbReference type="GO" id="GO:0005524">
    <property type="term" value="F:ATP binding"/>
    <property type="evidence" value="ECO:0007669"/>
    <property type="project" value="UniProtKB-KW"/>
</dbReference>
<evidence type="ECO:0000256" key="5">
    <source>
        <dbReference type="ARBA" id="ARBA00022519"/>
    </source>
</evidence>
<keyword evidence="9" id="KW-0472">Membrane</keyword>
<keyword evidence="8" id="KW-1278">Translocase</keyword>
<evidence type="ECO:0000259" key="10">
    <source>
        <dbReference type="PROSITE" id="PS50893"/>
    </source>
</evidence>
<reference evidence="11 12" key="1">
    <citation type="submission" date="2022-12" db="EMBL/GenBank/DDBJ databases">
        <title>Complete genome sequencing of Dickeya lacustris type strain LMG30899.</title>
        <authorList>
            <person name="Dobhal S."/>
            <person name="Arizala D."/>
            <person name="Arif M."/>
        </authorList>
    </citation>
    <scope>NUCLEOTIDE SEQUENCE [LARGE SCALE GENOMIC DNA]</scope>
    <source>
        <strain evidence="11 12">LMG30899</strain>
    </source>
</reference>
<organism evidence="11 12">
    <name type="scientific">Dickeya lacustris</name>
    <dbReference type="NCBI Taxonomy" id="2259638"/>
    <lineage>
        <taxon>Bacteria</taxon>
        <taxon>Pseudomonadati</taxon>
        <taxon>Pseudomonadota</taxon>
        <taxon>Gammaproteobacteria</taxon>
        <taxon>Enterobacterales</taxon>
        <taxon>Pectobacteriaceae</taxon>
        <taxon>Dickeya</taxon>
    </lineage>
</organism>
<evidence type="ECO:0000313" key="11">
    <source>
        <dbReference type="EMBL" id="WFN55711.1"/>
    </source>
</evidence>
<dbReference type="Pfam" id="PF00005">
    <property type="entry name" value="ABC_tran"/>
    <property type="match status" value="1"/>
</dbReference>
<keyword evidence="12" id="KW-1185">Reference proteome</keyword>
<keyword evidence="4" id="KW-1003">Cell membrane</keyword>
<dbReference type="Proteomes" id="UP001219630">
    <property type="component" value="Chromosome"/>
</dbReference>
<dbReference type="InterPro" id="IPR027417">
    <property type="entry name" value="P-loop_NTPase"/>
</dbReference>
<keyword evidence="3" id="KW-0813">Transport</keyword>
<evidence type="ECO:0000256" key="7">
    <source>
        <dbReference type="ARBA" id="ARBA00022840"/>
    </source>
</evidence>
<protein>
    <submittedName>
        <fullName evidence="11">ABC transporter ATP-binding protein</fullName>
    </submittedName>
</protein>
<dbReference type="PANTHER" id="PTHR43297:SF14">
    <property type="entry name" value="ATPASE AAA-TYPE CORE DOMAIN-CONTAINING PROTEIN"/>
    <property type="match status" value="1"/>
</dbReference>
<evidence type="ECO:0000256" key="3">
    <source>
        <dbReference type="ARBA" id="ARBA00022448"/>
    </source>
</evidence>
<dbReference type="RefSeq" id="WP_125259904.1">
    <property type="nucleotide sequence ID" value="NZ_CP114280.1"/>
</dbReference>
<gene>
    <name evidence="11" type="ORF">O1Q98_19440</name>
</gene>
<keyword evidence="5" id="KW-0997">Cell inner membrane</keyword>
<dbReference type="InterPro" id="IPR003593">
    <property type="entry name" value="AAA+_ATPase"/>
</dbReference>
<dbReference type="EMBL" id="CP114280">
    <property type="protein sequence ID" value="WFN55711.1"/>
    <property type="molecule type" value="Genomic_DNA"/>
</dbReference>
<accession>A0ABY8G6Y6</accession>
<dbReference type="PANTHER" id="PTHR43297">
    <property type="entry name" value="OLIGOPEPTIDE TRANSPORT ATP-BINDING PROTEIN APPD"/>
    <property type="match status" value="1"/>
</dbReference>
<evidence type="ECO:0000256" key="1">
    <source>
        <dbReference type="ARBA" id="ARBA00004417"/>
    </source>
</evidence>
<dbReference type="PROSITE" id="PS50893">
    <property type="entry name" value="ABC_TRANSPORTER_2"/>
    <property type="match status" value="1"/>
</dbReference>
<evidence type="ECO:0000256" key="8">
    <source>
        <dbReference type="ARBA" id="ARBA00022967"/>
    </source>
</evidence>
<evidence type="ECO:0000313" key="12">
    <source>
        <dbReference type="Proteomes" id="UP001219630"/>
    </source>
</evidence>
<dbReference type="Gene3D" id="3.40.50.300">
    <property type="entry name" value="P-loop containing nucleotide triphosphate hydrolases"/>
    <property type="match status" value="1"/>
</dbReference>
<evidence type="ECO:0000256" key="2">
    <source>
        <dbReference type="ARBA" id="ARBA00005417"/>
    </source>
</evidence>
<dbReference type="SUPFAM" id="SSF52540">
    <property type="entry name" value="P-loop containing nucleoside triphosphate hydrolases"/>
    <property type="match status" value="1"/>
</dbReference>
<keyword evidence="7 11" id="KW-0067">ATP-binding</keyword>
<evidence type="ECO:0000256" key="6">
    <source>
        <dbReference type="ARBA" id="ARBA00022741"/>
    </source>
</evidence>